<evidence type="ECO:0000313" key="9">
    <source>
        <dbReference type="Proteomes" id="UP000760494"/>
    </source>
</evidence>
<feature type="compositionally biased region" description="Acidic residues" evidence="6">
    <location>
        <begin position="783"/>
        <end position="794"/>
    </location>
</feature>
<organism evidence="8 9">
    <name type="scientific">Fusarium fujikuroi</name>
    <name type="common">Bakanae and foot rot disease fungus</name>
    <name type="synonym">Gibberella fujikuroi</name>
    <dbReference type="NCBI Taxonomy" id="5127"/>
    <lineage>
        <taxon>Eukaryota</taxon>
        <taxon>Fungi</taxon>
        <taxon>Dikarya</taxon>
        <taxon>Ascomycota</taxon>
        <taxon>Pezizomycotina</taxon>
        <taxon>Sordariomycetes</taxon>
        <taxon>Hypocreomycetidae</taxon>
        <taxon>Hypocreales</taxon>
        <taxon>Nectriaceae</taxon>
        <taxon>Fusarium</taxon>
        <taxon>Fusarium fujikuroi species complex</taxon>
    </lineage>
</organism>
<feature type="region of interest" description="Disordered" evidence="6">
    <location>
        <begin position="719"/>
        <end position="796"/>
    </location>
</feature>
<dbReference type="GO" id="GO:0000981">
    <property type="term" value="F:DNA-binding transcription factor activity, RNA polymerase II-specific"/>
    <property type="evidence" value="ECO:0007669"/>
    <property type="project" value="TreeGrafter"/>
</dbReference>
<evidence type="ECO:0000256" key="1">
    <source>
        <dbReference type="ARBA" id="ARBA00022723"/>
    </source>
</evidence>
<comment type="caution">
    <text evidence="8">The sequence shown here is derived from an EMBL/GenBank/DDBJ whole genome shotgun (WGS) entry which is preliminary data.</text>
</comment>
<dbReference type="Pfam" id="PF13912">
    <property type="entry name" value="zf-C2H2_6"/>
    <property type="match status" value="1"/>
</dbReference>
<evidence type="ECO:0000256" key="3">
    <source>
        <dbReference type="ARBA" id="ARBA00022771"/>
    </source>
</evidence>
<dbReference type="PANTHER" id="PTHR24408:SF58">
    <property type="entry name" value="TRANSCRIPTION FACTOR (TFIIIA), PUTATIVE (AFU_ORTHOLOGUE AFUA_1G05150)-RELATED"/>
    <property type="match status" value="1"/>
</dbReference>
<dbReference type="AlphaFoldDB" id="A0A9Q9UJ21"/>
<dbReference type="PROSITE" id="PS00028">
    <property type="entry name" value="ZINC_FINGER_C2H2_1"/>
    <property type="match status" value="8"/>
</dbReference>
<feature type="compositionally biased region" description="Acidic residues" evidence="6">
    <location>
        <begin position="724"/>
        <end position="745"/>
    </location>
</feature>
<feature type="compositionally biased region" description="Low complexity" evidence="6">
    <location>
        <begin position="343"/>
        <end position="370"/>
    </location>
</feature>
<dbReference type="GO" id="GO:0043565">
    <property type="term" value="F:sequence-specific DNA binding"/>
    <property type="evidence" value="ECO:0007669"/>
    <property type="project" value="TreeGrafter"/>
</dbReference>
<feature type="domain" description="C2H2-type" evidence="7">
    <location>
        <begin position="72"/>
        <end position="100"/>
    </location>
</feature>
<feature type="compositionally biased region" description="Basic and acidic residues" evidence="6">
    <location>
        <begin position="12"/>
        <end position="28"/>
    </location>
</feature>
<feature type="domain" description="C2H2-type" evidence="7">
    <location>
        <begin position="268"/>
        <end position="296"/>
    </location>
</feature>
<evidence type="ECO:0000256" key="5">
    <source>
        <dbReference type="PROSITE-ProRule" id="PRU00042"/>
    </source>
</evidence>
<feature type="domain" description="C2H2-type" evidence="7">
    <location>
        <begin position="674"/>
        <end position="697"/>
    </location>
</feature>
<feature type="region of interest" description="Disordered" evidence="6">
    <location>
        <begin position="324"/>
        <end position="386"/>
    </location>
</feature>
<dbReference type="GO" id="GO:0008270">
    <property type="term" value="F:zinc ion binding"/>
    <property type="evidence" value="ECO:0007669"/>
    <property type="project" value="UniProtKB-KW"/>
</dbReference>
<dbReference type="InterPro" id="IPR013087">
    <property type="entry name" value="Znf_C2H2_type"/>
</dbReference>
<dbReference type="PROSITE" id="PS50157">
    <property type="entry name" value="ZINC_FINGER_C2H2_2"/>
    <property type="match status" value="7"/>
</dbReference>
<dbReference type="InterPro" id="IPR036236">
    <property type="entry name" value="Znf_C2H2_sf"/>
</dbReference>
<feature type="compositionally biased region" description="Acidic residues" evidence="6">
    <location>
        <begin position="547"/>
        <end position="562"/>
    </location>
</feature>
<dbReference type="PANTHER" id="PTHR24408">
    <property type="entry name" value="ZINC FINGER PROTEIN"/>
    <property type="match status" value="1"/>
</dbReference>
<feature type="domain" description="C2H2-type" evidence="7">
    <location>
        <begin position="386"/>
        <end position="414"/>
    </location>
</feature>
<keyword evidence="4" id="KW-0862">Zinc</keyword>
<feature type="region of interest" description="Disordered" evidence="6">
    <location>
        <begin position="605"/>
        <end position="629"/>
    </location>
</feature>
<evidence type="ECO:0000259" key="7">
    <source>
        <dbReference type="PROSITE" id="PS50157"/>
    </source>
</evidence>
<evidence type="ECO:0000256" key="6">
    <source>
        <dbReference type="SAM" id="MobiDB-lite"/>
    </source>
</evidence>
<dbReference type="SMART" id="SM00355">
    <property type="entry name" value="ZnF_C2H2"/>
    <property type="match status" value="13"/>
</dbReference>
<dbReference type="Gene3D" id="3.30.160.60">
    <property type="entry name" value="Classic Zinc Finger"/>
    <property type="match status" value="5"/>
</dbReference>
<dbReference type="Proteomes" id="UP000760494">
    <property type="component" value="Unassembled WGS sequence"/>
</dbReference>
<feature type="region of interest" description="Disordered" evidence="6">
    <location>
        <begin position="450"/>
        <end position="483"/>
    </location>
</feature>
<feature type="region of interest" description="Disordered" evidence="6">
    <location>
        <begin position="401"/>
        <end position="429"/>
    </location>
</feature>
<feature type="region of interest" description="Disordered" evidence="6">
    <location>
        <begin position="1"/>
        <end position="30"/>
    </location>
</feature>
<name>A0A9Q9UJ21_FUSFU</name>
<dbReference type="GO" id="GO:0005634">
    <property type="term" value="C:nucleus"/>
    <property type="evidence" value="ECO:0007669"/>
    <property type="project" value="TreeGrafter"/>
</dbReference>
<reference evidence="8" key="1">
    <citation type="submission" date="2019-05" db="EMBL/GenBank/DDBJ databases">
        <authorList>
            <person name="Piombo E."/>
        </authorList>
    </citation>
    <scope>NUCLEOTIDE SEQUENCE</scope>
    <source>
        <strain evidence="8">C2S</strain>
    </source>
</reference>
<evidence type="ECO:0000313" key="8">
    <source>
        <dbReference type="EMBL" id="VTT83512.1"/>
    </source>
</evidence>
<accession>A0A9Q9UJ21</accession>
<feature type="region of interest" description="Disordered" evidence="6">
    <location>
        <begin position="540"/>
        <end position="569"/>
    </location>
</feature>
<gene>
    <name evidence="8" type="ORF">C2S_12769</name>
</gene>
<keyword evidence="1" id="KW-0479">Metal-binding</keyword>
<feature type="domain" description="C2H2-type" evidence="7">
    <location>
        <begin position="313"/>
        <end position="341"/>
    </location>
</feature>
<protein>
    <recommendedName>
        <fullName evidence="7">C2H2-type domain-containing protein</fullName>
    </recommendedName>
</protein>
<feature type="domain" description="C2H2-type" evidence="7">
    <location>
        <begin position="572"/>
        <end position="600"/>
    </location>
</feature>
<dbReference type="Pfam" id="PF00096">
    <property type="entry name" value="zf-C2H2"/>
    <property type="match status" value="5"/>
</dbReference>
<keyword evidence="3 5" id="KW-0863">Zinc-finger</keyword>
<dbReference type="Pfam" id="PF12874">
    <property type="entry name" value="zf-met"/>
    <property type="match status" value="1"/>
</dbReference>
<sequence>MEMTDGAGIRGGNKEVAAEEVNSKKEKQVPVGPPAPLWKCDFYRSTFDHFDLLEQHVIRHNLWSDDGPVIIHKCDFCPKTFYSDEELEEHIRTTYRFPSPDEKTHEDTWLSLFDQDNISEESLSYSDFQNFDNYDEDDMLNDLREINSWSSKKNTIPCITCWKKFRTSSQMMEHVEMRKCHSYIDARSIKLAIDRSDRSVVSRCYSDDKFQCPSFEARFDSLSSLIHHAEGDKCSAEVSRGPLKAFVTEVRWRMIEEASAAKPEAKPVNCHICNKSFPHKGSLRRHWQSKHPVKKEEADASGTGQDGEAASTFDCELCKQSFPRQSSLTQHQRSKHGPPKPEAPATSATQAQAAEPKPEASAANEASTSAKQEDTNQGDKGQESKTTCSICNRSFSHRGALYQHKRTKHRTIKTDVETPTKEEYKAPDDEEKTIKCDVCDKLFTSRNSLRRHLKSKHASDKKGKGPAKSSEQGGKAAGSSKPVHATLKERHIAGSQRFKCPCCNENFPSEDTLMKHQAEQRLEAMRKVMENMALAASGMRVSNGQDGSDEESEEQESAEETATEEKKASNMHQCTLCDKSFRFKSALVQHGLIKHAVADDTVAESSGQGANATAAGKKAENVDGDEDEDKPYCQTCQKTFRHAKGLADHKLNKHGIVETEPTNSKQGVPENPTFRCRPCNKTFRLASALRQHQRDSHPEMHGPRYSEDDIMRQLLRMAVPPFGDDGDDDDYEDEDYEDNEDEDDPFSYPGRRGHPFDFPAGIQPGDIYDSDDPDFGYPGFSDNDGDEDDSDIDMDNERGPPTLCTHCNGYFPQMLLVAHQWHVHGISHPAVVDVQAKIAKDDSYGPKRTVCKGYPDPQNFPFFFEAKYFLRDCKYKNCGQDFETGTERINHEVEAHNRCITCEMYFQTPSALEKHQSKSKVVDTVVRDFDHWLEFAVPAQVHHEKQKEKAARNSNPNKNIDCITCDRSRRQVADNHVISGTLAGTTATHKPCQVSRVGGVIQVTLAGGNPQLEPME</sequence>
<keyword evidence="2" id="KW-0677">Repeat</keyword>
<feature type="compositionally biased region" description="Basic residues" evidence="6">
    <location>
        <begin position="281"/>
        <end position="293"/>
    </location>
</feature>
<evidence type="ECO:0000256" key="4">
    <source>
        <dbReference type="ARBA" id="ARBA00022833"/>
    </source>
</evidence>
<feature type="region of interest" description="Disordered" evidence="6">
    <location>
        <begin position="281"/>
        <end position="308"/>
    </location>
</feature>
<evidence type="ECO:0000256" key="2">
    <source>
        <dbReference type="ARBA" id="ARBA00022737"/>
    </source>
</evidence>
<proteinExistence type="predicted"/>
<dbReference type="SUPFAM" id="SSF57667">
    <property type="entry name" value="beta-beta-alpha zinc fingers"/>
    <property type="match status" value="3"/>
</dbReference>
<feature type="compositionally biased region" description="Basic and acidic residues" evidence="6">
    <location>
        <begin position="412"/>
        <end position="429"/>
    </location>
</feature>
<dbReference type="EMBL" id="CABFJX010000419">
    <property type="protein sequence ID" value="VTT83512.1"/>
    <property type="molecule type" value="Genomic_DNA"/>
</dbReference>
<feature type="domain" description="C2H2-type" evidence="7">
    <location>
        <begin position="434"/>
        <end position="462"/>
    </location>
</feature>